<reference evidence="1 2" key="1">
    <citation type="journal article" date="2015" name="Genome Announc.">
        <title>Complete Genome Sequence of Bacillus cereus Group Phage TsarBomba.</title>
        <authorList>
            <person name="Erill I."/>
            <person name="Caruso S.M."/>
        </authorList>
    </citation>
    <scope>NUCLEOTIDE SEQUENCE [LARGE SCALE GENOMIC DNA]</scope>
</reference>
<gene>
    <name evidence="1" type="ORF">TSARBOMBA_203</name>
</gene>
<dbReference type="OrthoDB" id="39673at10239"/>
<proteinExistence type="predicted"/>
<dbReference type="EMBL" id="KT224359">
    <property type="protein sequence ID" value="ALA13235.1"/>
    <property type="molecule type" value="Genomic_DNA"/>
</dbReference>
<dbReference type="Proteomes" id="UP000204602">
    <property type="component" value="Segment"/>
</dbReference>
<sequence>MRRDVHNGAEVYYETSGGYGAITYFSAPPESIDHVDLKYLQGRLNNVVTGKQVEYVKREYKRWYKQLFGDIPREAIKFAEVPFEVMMQCDGDIRCECWVLSNSRNKYGVDLKQPMLFNEFLRQIGTHLTPMNCKTVLTESRWFVIDDGVQVDFYMNKYKGGK</sequence>
<organism evidence="1 2">
    <name type="scientific">Bacillus phage TsarBomba</name>
    <dbReference type="NCBI Taxonomy" id="1690456"/>
    <lineage>
        <taxon>Viruses</taxon>
        <taxon>Duplodnaviria</taxon>
        <taxon>Heunggongvirae</taxon>
        <taxon>Uroviricota</taxon>
        <taxon>Caudoviricetes</taxon>
        <taxon>Herelleviridae</taxon>
        <taxon>Bastillevirinae</taxon>
        <taxon>Tsarbombavirus</taxon>
        <taxon>Tsarbombavirus tsarbomba</taxon>
    </lineage>
</organism>
<dbReference type="KEGG" id="vg:26633465"/>
<protein>
    <submittedName>
        <fullName evidence="1">Uncharacterized protein</fullName>
    </submittedName>
</protein>
<keyword evidence="2" id="KW-1185">Reference proteome</keyword>
<evidence type="ECO:0000313" key="1">
    <source>
        <dbReference type="EMBL" id="ALA13235.1"/>
    </source>
</evidence>
<dbReference type="GeneID" id="26633465"/>
<accession>A0A0K2D0F2</accession>
<dbReference type="RefSeq" id="YP_009207018.1">
    <property type="nucleotide sequence ID" value="NC_028890.1"/>
</dbReference>
<evidence type="ECO:0000313" key="2">
    <source>
        <dbReference type="Proteomes" id="UP000204602"/>
    </source>
</evidence>
<name>A0A0K2D0F2_9CAUD</name>